<evidence type="ECO:0000313" key="1">
    <source>
        <dbReference type="EMBL" id="ARS51536.1"/>
    </source>
</evidence>
<dbReference type="RefSeq" id="WP_086620244.1">
    <property type="nucleotide sequence ID" value="NZ_CP021323.1"/>
</dbReference>
<reference evidence="1 2" key="1">
    <citation type="journal article" date="2017" name="Int. J. Syst. Evol. Microbiol.">
        <title>Kushneria konosiri sp. nov., isolated from the Korean salt-fermented seafood Daemi-jeot.</title>
        <authorList>
            <person name="Yun J.H."/>
            <person name="Park S.K."/>
            <person name="Lee J.Y."/>
            <person name="Jung M.J."/>
            <person name="Bae J.W."/>
        </authorList>
    </citation>
    <scope>NUCLEOTIDE SEQUENCE [LARGE SCALE GENOMIC DNA]</scope>
    <source>
        <strain evidence="1 2">X49</strain>
    </source>
</reference>
<dbReference type="EMBL" id="CP021323">
    <property type="protein sequence ID" value="ARS51536.1"/>
    <property type="molecule type" value="Genomic_DNA"/>
</dbReference>
<evidence type="ECO:0000313" key="2">
    <source>
        <dbReference type="Proteomes" id="UP000250025"/>
    </source>
</evidence>
<proteinExistence type="predicted"/>
<sequence length="63" mass="7368">MPVYENARCYVKHEGPGLYRVYRSNMTHAVMRSTIDFPGQPEYALERARADCDRRAVEEKDAF</sequence>
<accession>A0A2Z2H450</accession>
<evidence type="ECO:0008006" key="3">
    <source>
        <dbReference type="Google" id="ProtNLM"/>
    </source>
</evidence>
<dbReference type="AlphaFoldDB" id="A0A2Z2H450"/>
<dbReference type="KEGG" id="kus:B9G99_00325"/>
<gene>
    <name evidence="1" type="ORF">B9G99_00325</name>
</gene>
<protein>
    <recommendedName>
        <fullName evidence="3">DUF1508 domain-containing protein</fullName>
    </recommendedName>
</protein>
<dbReference type="Proteomes" id="UP000250025">
    <property type="component" value="Chromosome"/>
</dbReference>
<organism evidence="1 2">
    <name type="scientific">Kushneria konosiri</name>
    <dbReference type="NCBI Taxonomy" id="698828"/>
    <lineage>
        <taxon>Bacteria</taxon>
        <taxon>Pseudomonadati</taxon>
        <taxon>Pseudomonadota</taxon>
        <taxon>Gammaproteobacteria</taxon>
        <taxon>Oceanospirillales</taxon>
        <taxon>Halomonadaceae</taxon>
        <taxon>Kushneria</taxon>
    </lineage>
</organism>
<keyword evidence="2" id="KW-1185">Reference proteome</keyword>
<name>A0A2Z2H450_9GAMM</name>